<dbReference type="Gene3D" id="2.10.240.10">
    <property type="entry name" value="Dihydroorotate dehydrogenase, electron transfer subunit"/>
    <property type="match status" value="1"/>
</dbReference>
<dbReference type="STRING" id="526222.Desal_2158"/>
<keyword evidence="2" id="KW-0813">Transport</keyword>
<keyword evidence="7" id="KW-0249">Electron transport</keyword>
<evidence type="ECO:0000256" key="7">
    <source>
        <dbReference type="ARBA" id="ARBA00022982"/>
    </source>
</evidence>
<evidence type="ECO:0000256" key="12">
    <source>
        <dbReference type="PIRSR" id="PIRSR006816-2"/>
    </source>
</evidence>
<dbReference type="Gene3D" id="3.40.50.80">
    <property type="entry name" value="Nucleotide-binding domain of ferredoxin-NADP reductase (FNR) module"/>
    <property type="match status" value="1"/>
</dbReference>
<dbReference type="GO" id="GO:0046872">
    <property type="term" value="F:metal ion binding"/>
    <property type="evidence" value="ECO:0007669"/>
    <property type="project" value="UniProtKB-KW"/>
</dbReference>
<dbReference type="PROSITE" id="PS51384">
    <property type="entry name" value="FAD_FR"/>
    <property type="match status" value="1"/>
</dbReference>
<keyword evidence="15" id="KW-1185">Reference proteome</keyword>
<dbReference type="RefSeq" id="WP_015852032.1">
    <property type="nucleotide sequence ID" value="NC_012881.1"/>
</dbReference>
<evidence type="ECO:0000256" key="4">
    <source>
        <dbReference type="ARBA" id="ARBA00022714"/>
    </source>
</evidence>
<comment type="cofactor">
    <cofactor evidence="11">
        <name>FAD</name>
        <dbReference type="ChEBI" id="CHEBI:57692"/>
    </cofactor>
    <text evidence="11">Binds 1 FAD per subunit.</text>
</comment>
<proteinExistence type="inferred from homology"/>
<dbReference type="InterPro" id="IPR012165">
    <property type="entry name" value="Cyt_c3_hydrogenase_gsu"/>
</dbReference>
<dbReference type="HOGENOM" id="CLU_003827_1_2_7"/>
<evidence type="ECO:0000256" key="8">
    <source>
        <dbReference type="ARBA" id="ARBA00023004"/>
    </source>
</evidence>
<evidence type="ECO:0000256" key="6">
    <source>
        <dbReference type="ARBA" id="ARBA00022827"/>
    </source>
</evidence>
<feature type="binding site" evidence="12">
    <location>
        <position position="233"/>
    </location>
    <ligand>
        <name>[2Fe-2S] cluster</name>
        <dbReference type="ChEBI" id="CHEBI:190135"/>
    </ligand>
</feature>
<evidence type="ECO:0000256" key="5">
    <source>
        <dbReference type="ARBA" id="ARBA00022723"/>
    </source>
</evidence>
<keyword evidence="4 12" id="KW-0001">2Fe-2S</keyword>
<feature type="binding site" evidence="11">
    <location>
        <begin position="83"/>
        <end position="84"/>
    </location>
    <ligand>
        <name>FAD</name>
        <dbReference type="ChEBI" id="CHEBI:57692"/>
    </ligand>
</feature>
<evidence type="ECO:0000256" key="3">
    <source>
        <dbReference type="ARBA" id="ARBA00022630"/>
    </source>
</evidence>
<feature type="binding site" evidence="11">
    <location>
        <begin position="61"/>
        <end position="64"/>
    </location>
    <ligand>
        <name>FAD</name>
        <dbReference type="ChEBI" id="CHEBI:57692"/>
    </ligand>
</feature>
<dbReference type="Pfam" id="PF10418">
    <property type="entry name" value="DHODB_Fe-S_bind"/>
    <property type="match status" value="1"/>
</dbReference>
<feature type="binding site" evidence="12">
    <location>
        <position position="249"/>
    </location>
    <ligand>
        <name>[2Fe-2S] cluster</name>
        <dbReference type="ChEBI" id="CHEBI:190135"/>
    </ligand>
</feature>
<feature type="binding site" evidence="12">
    <location>
        <position position="228"/>
    </location>
    <ligand>
        <name>[2Fe-2S] cluster</name>
        <dbReference type="ChEBI" id="CHEBI:190135"/>
    </ligand>
</feature>
<keyword evidence="8 12" id="KW-0408">Iron</keyword>
<accession>C6BW13</accession>
<reference evidence="14 15" key="1">
    <citation type="submission" date="2009-06" db="EMBL/GenBank/DDBJ databases">
        <title>Complete sequence of Desulfovibrio salexigens DSM 2638.</title>
        <authorList>
            <consortium name="US DOE Joint Genome Institute"/>
            <person name="Lucas S."/>
            <person name="Copeland A."/>
            <person name="Lapidus A."/>
            <person name="Glavina del Rio T."/>
            <person name="Tice H."/>
            <person name="Bruce D."/>
            <person name="Goodwin L."/>
            <person name="Pitluck S."/>
            <person name="Munk A.C."/>
            <person name="Brettin T."/>
            <person name="Detter J.C."/>
            <person name="Han C."/>
            <person name="Tapia R."/>
            <person name="Larimer F."/>
            <person name="Land M."/>
            <person name="Hauser L."/>
            <person name="Kyrpides N."/>
            <person name="Anderson I."/>
            <person name="Wall J.D."/>
            <person name="Arkin A.P."/>
            <person name="Dehal P."/>
            <person name="Chivian D."/>
            <person name="Giles B."/>
            <person name="Hazen T.C."/>
        </authorList>
    </citation>
    <scope>NUCLEOTIDE SEQUENCE [LARGE SCALE GENOMIC DNA]</scope>
    <source>
        <strain evidence="15">ATCC 14822 / DSM 2638 / NCIMB 8403 / VKM B-1763</strain>
    </source>
</reference>
<feature type="binding site" evidence="11">
    <location>
        <begin position="76"/>
        <end position="78"/>
    </location>
    <ligand>
        <name>FAD</name>
        <dbReference type="ChEBI" id="CHEBI:57692"/>
    </ligand>
</feature>
<evidence type="ECO:0000256" key="2">
    <source>
        <dbReference type="ARBA" id="ARBA00022448"/>
    </source>
</evidence>
<organism evidence="14 15">
    <name type="scientific">Maridesulfovibrio salexigens (strain ATCC 14822 / DSM 2638 / NCIMB 8403 / VKM B-1763)</name>
    <name type="common">Desulfovibrio salexigens</name>
    <dbReference type="NCBI Taxonomy" id="526222"/>
    <lineage>
        <taxon>Bacteria</taxon>
        <taxon>Pseudomonadati</taxon>
        <taxon>Thermodesulfobacteriota</taxon>
        <taxon>Desulfovibrionia</taxon>
        <taxon>Desulfovibrionales</taxon>
        <taxon>Desulfovibrionaceae</taxon>
        <taxon>Maridesulfovibrio</taxon>
    </lineage>
</organism>
<dbReference type="InterPro" id="IPR017927">
    <property type="entry name" value="FAD-bd_FR_type"/>
</dbReference>
<keyword evidence="9 12" id="KW-0411">Iron-sulfur</keyword>
<dbReference type="GO" id="GO:0016491">
    <property type="term" value="F:oxidoreductase activity"/>
    <property type="evidence" value="ECO:0007669"/>
    <property type="project" value="InterPro"/>
</dbReference>
<sequence length="264" mass="29083">MSANNCRAVKVISNKPLGLSSPGEEIVELKLEYPDWKPGWRAGQFVMIRPVSWPLDLVWGRPFSICNADETSLTILFQVVGRGTARLLELKEGDEVNIWGPLGNFFSKPQNRPVLMLAGGMGLAPFCGYVDTHPQPENLKLFFAHRPPLENYPYKGMAAKVDVEDIRETKPSDIPTIIARVEELVKEYAEKDGLIVACGPHPFLKTIWNAANKYGADAELSLENRMACGVGACLGCVCKDGDDHHTQVCTTGPVFKANNLSLED</sequence>
<dbReference type="OrthoDB" id="9796486at2"/>
<dbReference type="GO" id="GO:0051537">
    <property type="term" value="F:2 iron, 2 sulfur cluster binding"/>
    <property type="evidence" value="ECO:0007669"/>
    <property type="project" value="UniProtKB-KW"/>
</dbReference>
<evidence type="ECO:0000256" key="11">
    <source>
        <dbReference type="PIRSR" id="PIRSR006816-1"/>
    </source>
</evidence>
<comment type="cofactor">
    <cofactor evidence="10">
        <name>[2Fe-2S] cluster</name>
        <dbReference type="ChEBI" id="CHEBI:190135"/>
    </cofactor>
</comment>
<evidence type="ECO:0000313" key="15">
    <source>
        <dbReference type="Proteomes" id="UP000002601"/>
    </source>
</evidence>
<dbReference type="GO" id="GO:0050660">
    <property type="term" value="F:flavin adenine dinucleotide binding"/>
    <property type="evidence" value="ECO:0007669"/>
    <property type="project" value="InterPro"/>
</dbReference>
<dbReference type="Proteomes" id="UP000002601">
    <property type="component" value="Chromosome"/>
</dbReference>
<comment type="cofactor">
    <cofactor evidence="12">
        <name>[2Fe-2S] cluster</name>
        <dbReference type="ChEBI" id="CHEBI:190135"/>
    </cofactor>
    <text evidence="12">Binds 1 [2Fe-2S] cluster per subunit.</text>
</comment>
<keyword evidence="6 11" id="KW-0274">FAD</keyword>
<keyword evidence="3 11" id="KW-0285">Flavoprotein</keyword>
<dbReference type="EMBL" id="CP001649">
    <property type="protein sequence ID" value="ACS80216.1"/>
    <property type="molecule type" value="Genomic_DNA"/>
</dbReference>
<dbReference type="InterPro" id="IPR017938">
    <property type="entry name" value="Riboflavin_synthase-like_b-brl"/>
</dbReference>
<evidence type="ECO:0000313" key="14">
    <source>
        <dbReference type="EMBL" id="ACS80216.1"/>
    </source>
</evidence>
<keyword evidence="5 12" id="KW-0479">Metal-binding</keyword>
<dbReference type="InterPro" id="IPR039261">
    <property type="entry name" value="FNR_nucleotide-bd"/>
</dbReference>
<comment type="similarity">
    <text evidence="1">Belongs to the PyrK family.</text>
</comment>
<dbReference type="SUPFAM" id="SSF52343">
    <property type="entry name" value="Ferredoxin reductase-like, C-terminal NADP-linked domain"/>
    <property type="match status" value="1"/>
</dbReference>
<dbReference type="SUPFAM" id="SSF63380">
    <property type="entry name" value="Riboflavin synthase domain-like"/>
    <property type="match status" value="1"/>
</dbReference>
<feature type="binding site" evidence="12">
    <location>
        <position position="236"/>
    </location>
    <ligand>
        <name>[2Fe-2S] cluster</name>
        <dbReference type="ChEBI" id="CHEBI:190135"/>
    </ligand>
</feature>
<evidence type="ECO:0000256" key="9">
    <source>
        <dbReference type="ARBA" id="ARBA00023014"/>
    </source>
</evidence>
<dbReference type="eggNOG" id="COG0543">
    <property type="taxonomic scope" value="Bacteria"/>
</dbReference>
<name>C6BW13_MARSD</name>
<evidence type="ECO:0000256" key="10">
    <source>
        <dbReference type="ARBA" id="ARBA00034078"/>
    </source>
</evidence>
<evidence type="ECO:0000256" key="1">
    <source>
        <dbReference type="ARBA" id="ARBA00006422"/>
    </source>
</evidence>
<dbReference type="InterPro" id="IPR037117">
    <property type="entry name" value="Dihydroorotate_DH_ele_sf"/>
</dbReference>
<dbReference type="PANTHER" id="PTHR43513">
    <property type="entry name" value="DIHYDROOROTATE DEHYDROGENASE B (NAD(+)), ELECTRON TRANSFER SUBUNIT"/>
    <property type="match status" value="1"/>
</dbReference>
<feature type="domain" description="FAD-binding FR-type" evidence="13">
    <location>
        <begin position="4"/>
        <end position="108"/>
    </location>
</feature>
<dbReference type="InterPro" id="IPR050353">
    <property type="entry name" value="PyrK_electron_transfer"/>
</dbReference>
<dbReference type="InterPro" id="IPR019480">
    <property type="entry name" value="Dihydroorotate_DH_Fe-S-bd"/>
</dbReference>
<dbReference type="GO" id="GO:0006221">
    <property type="term" value="P:pyrimidine nucleotide biosynthetic process"/>
    <property type="evidence" value="ECO:0007669"/>
    <property type="project" value="InterPro"/>
</dbReference>
<dbReference type="PANTHER" id="PTHR43513:SF3">
    <property type="entry name" value="DIHYDROOROTATE DEHYDROGENASE B (NAD(+)), ELECTRON TRANSFER SUBUNIT-RELATED"/>
    <property type="match status" value="1"/>
</dbReference>
<protein>
    <submittedName>
        <fullName evidence="14">Oxidoreductase FAD-binding domain protein</fullName>
    </submittedName>
</protein>
<gene>
    <name evidence="14" type="ordered locus">Desal_2158</name>
</gene>
<dbReference type="KEGG" id="dsa:Desal_2158"/>
<evidence type="ECO:0000259" key="13">
    <source>
        <dbReference type="PROSITE" id="PS51384"/>
    </source>
</evidence>
<dbReference type="AlphaFoldDB" id="C6BW13"/>
<dbReference type="Gene3D" id="2.40.30.10">
    <property type="entry name" value="Translation factors"/>
    <property type="match status" value="1"/>
</dbReference>
<dbReference type="PIRSF" id="PIRSF006816">
    <property type="entry name" value="Cyc3_hyd_g"/>
    <property type="match status" value="1"/>
</dbReference>